<reference evidence="1 2" key="1">
    <citation type="submission" date="2019-04" db="EMBL/GenBank/DDBJ databases">
        <authorList>
            <person name="Feng G."/>
            <person name="Zhang J."/>
            <person name="Zhu H."/>
        </authorList>
    </citation>
    <scope>NUCLEOTIDE SEQUENCE [LARGE SCALE GENOMIC DNA]</scope>
    <source>
        <strain evidence="1 2">JCM 31653</strain>
    </source>
</reference>
<comment type="caution">
    <text evidence="1">The sequence shown here is derived from an EMBL/GenBank/DDBJ whole genome shotgun (WGS) entry which is preliminary data.</text>
</comment>
<dbReference type="Proteomes" id="UP000297549">
    <property type="component" value="Unassembled WGS sequence"/>
</dbReference>
<proteinExistence type="predicted"/>
<gene>
    <name evidence="1" type="ORF">E5K00_13870</name>
</gene>
<organism evidence="1 2">
    <name type="scientific">Hymenobacter aquaticus</name>
    <dbReference type="NCBI Taxonomy" id="1867101"/>
    <lineage>
        <taxon>Bacteria</taxon>
        <taxon>Pseudomonadati</taxon>
        <taxon>Bacteroidota</taxon>
        <taxon>Cytophagia</taxon>
        <taxon>Cytophagales</taxon>
        <taxon>Hymenobacteraceae</taxon>
        <taxon>Hymenobacter</taxon>
    </lineage>
</organism>
<accession>A0A4Z0PY46</accession>
<evidence type="ECO:0000313" key="1">
    <source>
        <dbReference type="EMBL" id="TGE21372.1"/>
    </source>
</evidence>
<evidence type="ECO:0000313" key="2">
    <source>
        <dbReference type="Proteomes" id="UP000297549"/>
    </source>
</evidence>
<dbReference type="OrthoDB" id="1150971at2"/>
<sequence>MAELQVLRTPAASSYLNYWQAYAYYHLYFRVHASQPAQAESYLQSGIAALEAVAAPNSEHLALLSLLQGLNLEYSTFVLLPVRAGIAQRNAEKALALHARNLRACYALAIHDYYTPKIYGGGQLAQRYFRRAVALPDKSDRNPYAPDWGKADAYWYLARTFAAAGQPDSVRHYAQQGALRYPWHQGLVNLAKKP</sequence>
<keyword evidence="2" id="KW-1185">Reference proteome</keyword>
<dbReference type="AlphaFoldDB" id="A0A4Z0PY46"/>
<protein>
    <recommendedName>
        <fullName evidence="3">Tetratricopeptide repeat protein</fullName>
    </recommendedName>
</protein>
<evidence type="ECO:0008006" key="3">
    <source>
        <dbReference type="Google" id="ProtNLM"/>
    </source>
</evidence>
<name>A0A4Z0PY46_9BACT</name>
<dbReference type="EMBL" id="SRLC01000002">
    <property type="protein sequence ID" value="TGE21372.1"/>
    <property type="molecule type" value="Genomic_DNA"/>
</dbReference>